<reference evidence="1 2" key="1">
    <citation type="submission" date="2016-10" db="EMBL/GenBank/DDBJ databases">
        <title>Draft genome sequence of Coniochaeta ligniaria NRRL30616, a lignocellulolytic fungus for bioabatement of inhibitors in plant biomass hydrolysates.</title>
        <authorList>
            <consortium name="DOE Joint Genome Institute"/>
            <person name="Jimenez D.J."/>
            <person name="Hector R.E."/>
            <person name="Riley R."/>
            <person name="Sun H."/>
            <person name="Grigoriev I.V."/>
            <person name="Van Elsas J.D."/>
            <person name="Nichols N.N."/>
        </authorList>
    </citation>
    <scope>NUCLEOTIDE SEQUENCE [LARGE SCALE GENOMIC DNA]</scope>
    <source>
        <strain evidence="1 2">NRRL 30616</strain>
    </source>
</reference>
<evidence type="ECO:0000313" key="2">
    <source>
        <dbReference type="Proteomes" id="UP000182658"/>
    </source>
</evidence>
<accession>A0A1J7IGD3</accession>
<dbReference type="EMBL" id="KV875100">
    <property type="protein sequence ID" value="OIW26469.1"/>
    <property type="molecule type" value="Genomic_DNA"/>
</dbReference>
<protein>
    <submittedName>
        <fullName evidence="1">Uncharacterized protein</fullName>
    </submittedName>
</protein>
<evidence type="ECO:0000313" key="1">
    <source>
        <dbReference type="EMBL" id="OIW26469.1"/>
    </source>
</evidence>
<gene>
    <name evidence="1" type="ORF">CONLIGDRAFT_634734</name>
</gene>
<proteinExistence type="predicted"/>
<sequence length="154" mass="17019">MLDSSIPIAFDCFGREEKPVDEMQALHPPSIVFHHTLLLYLQTRLRQIHGVTCSKCDLLLRPRCCSLNPDSILAPHCRLLSVDEASVLSHIPMIGEKPLLPALYLEMPKDHRLCLPALCRLLVADGLPVFAAALLSGAWITSFLRLRGSITSGV</sequence>
<dbReference type="Proteomes" id="UP000182658">
    <property type="component" value="Unassembled WGS sequence"/>
</dbReference>
<name>A0A1J7IGD3_9PEZI</name>
<keyword evidence="2" id="KW-1185">Reference proteome</keyword>
<organism evidence="1 2">
    <name type="scientific">Coniochaeta ligniaria NRRL 30616</name>
    <dbReference type="NCBI Taxonomy" id="1408157"/>
    <lineage>
        <taxon>Eukaryota</taxon>
        <taxon>Fungi</taxon>
        <taxon>Dikarya</taxon>
        <taxon>Ascomycota</taxon>
        <taxon>Pezizomycotina</taxon>
        <taxon>Sordariomycetes</taxon>
        <taxon>Sordariomycetidae</taxon>
        <taxon>Coniochaetales</taxon>
        <taxon>Coniochaetaceae</taxon>
        <taxon>Coniochaeta</taxon>
    </lineage>
</organism>
<dbReference type="InParanoid" id="A0A1J7IGD3"/>
<dbReference type="AlphaFoldDB" id="A0A1J7IGD3"/>